<gene>
    <name evidence="1" type="ORF">A2U01_0003214</name>
</gene>
<proteinExistence type="predicted"/>
<sequence>MDSKDKVSELEDWSKAMEERFKDPLSAELISILVTMLKEIKAGAEFESNKMDQNDAKVKKFCDLERKLIEAMKELNKKAEIFDADKDDGYSTKETGKALDAKAQLLAGVGEDVNGNKVDNYDANVKLLEQCLNQENCCDSGRKLMEQMKEINKT</sequence>
<evidence type="ECO:0000313" key="2">
    <source>
        <dbReference type="Proteomes" id="UP000265520"/>
    </source>
</evidence>
<accession>A0A392M568</accession>
<reference evidence="1 2" key="1">
    <citation type="journal article" date="2018" name="Front. Plant Sci.">
        <title>Red Clover (Trifolium pratense) and Zigzag Clover (T. medium) - A Picture of Genomic Similarities and Differences.</title>
        <authorList>
            <person name="Dluhosova J."/>
            <person name="Istvanek J."/>
            <person name="Nedelnik J."/>
            <person name="Repkova J."/>
        </authorList>
    </citation>
    <scope>NUCLEOTIDE SEQUENCE [LARGE SCALE GENOMIC DNA]</scope>
    <source>
        <strain evidence="2">cv. 10/8</strain>
        <tissue evidence="1">Leaf</tissue>
    </source>
</reference>
<keyword evidence="2" id="KW-1185">Reference proteome</keyword>
<dbReference type="EMBL" id="LXQA010003650">
    <property type="protein sequence ID" value="MCH82409.1"/>
    <property type="molecule type" value="Genomic_DNA"/>
</dbReference>
<protein>
    <submittedName>
        <fullName evidence="1">Uncharacterized protein</fullName>
    </submittedName>
</protein>
<feature type="non-terminal residue" evidence="1">
    <location>
        <position position="154"/>
    </location>
</feature>
<comment type="caution">
    <text evidence="1">The sequence shown here is derived from an EMBL/GenBank/DDBJ whole genome shotgun (WGS) entry which is preliminary data.</text>
</comment>
<name>A0A392M568_9FABA</name>
<dbReference type="AlphaFoldDB" id="A0A392M568"/>
<organism evidence="1 2">
    <name type="scientific">Trifolium medium</name>
    <dbReference type="NCBI Taxonomy" id="97028"/>
    <lineage>
        <taxon>Eukaryota</taxon>
        <taxon>Viridiplantae</taxon>
        <taxon>Streptophyta</taxon>
        <taxon>Embryophyta</taxon>
        <taxon>Tracheophyta</taxon>
        <taxon>Spermatophyta</taxon>
        <taxon>Magnoliopsida</taxon>
        <taxon>eudicotyledons</taxon>
        <taxon>Gunneridae</taxon>
        <taxon>Pentapetalae</taxon>
        <taxon>rosids</taxon>
        <taxon>fabids</taxon>
        <taxon>Fabales</taxon>
        <taxon>Fabaceae</taxon>
        <taxon>Papilionoideae</taxon>
        <taxon>50 kb inversion clade</taxon>
        <taxon>NPAAA clade</taxon>
        <taxon>Hologalegina</taxon>
        <taxon>IRL clade</taxon>
        <taxon>Trifolieae</taxon>
        <taxon>Trifolium</taxon>
    </lineage>
</organism>
<dbReference type="Proteomes" id="UP000265520">
    <property type="component" value="Unassembled WGS sequence"/>
</dbReference>
<evidence type="ECO:0000313" key="1">
    <source>
        <dbReference type="EMBL" id="MCH82409.1"/>
    </source>
</evidence>